<dbReference type="InterPro" id="IPR036390">
    <property type="entry name" value="WH_DNA-bd_sf"/>
</dbReference>
<evidence type="ECO:0000259" key="1">
    <source>
        <dbReference type="PROSITE" id="PS50995"/>
    </source>
</evidence>
<dbReference type="GO" id="GO:0006950">
    <property type="term" value="P:response to stress"/>
    <property type="evidence" value="ECO:0007669"/>
    <property type="project" value="TreeGrafter"/>
</dbReference>
<reference evidence="2 3" key="1">
    <citation type="submission" date="2012-04" db="EMBL/GenBank/DDBJ databases">
        <title>The Genome Sequence of Afipia clevelandensis ATCC 49720.</title>
        <authorList>
            <consortium name="The Broad Institute Genome Sequencing Platform"/>
            <person name="Earl A."/>
            <person name="Ward D."/>
            <person name="Feldgarden M."/>
            <person name="Gevers D."/>
            <person name="Huys G."/>
            <person name="Walker B."/>
            <person name="Young S.K."/>
            <person name="Zeng Q."/>
            <person name="Gargeya S."/>
            <person name="Fitzgerald M."/>
            <person name="Haas B."/>
            <person name="Abouelleil A."/>
            <person name="Alvarado L."/>
            <person name="Arachchi H.M."/>
            <person name="Berlin A."/>
            <person name="Chapman S.B."/>
            <person name="Goldberg J."/>
            <person name="Griggs A."/>
            <person name="Gujja S."/>
            <person name="Hansen M."/>
            <person name="Howarth C."/>
            <person name="Imamovic A."/>
            <person name="Larimer J."/>
            <person name="McCowen C."/>
            <person name="Montmayeur A."/>
            <person name="Murphy C."/>
            <person name="Neiman D."/>
            <person name="Pearson M."/>
            <person name="Priest M."/>
            <person name="Roberts A."/>
            <person name="Saif S."/>
            <person name="Shea T."/>
            <person name="Sisk P."/>
            <person name="Sykes S."/>
            <person name="Wortman J."/>
            <person name="Nusbaum C."/>
            <person name="Birren B."/>
        </authorList>
    </citation>
    <scope>NUCLEOTIDE SEQUENCE [LARGE SCALE GENOMIC DNA]</scope>
    <source>
        <strain evidence="2 3">ATCC 49720</strain>
    </source>
</reference>
<protein>
    <recommendedName>
        <fullName evidence="1">HTH marR-type domain-containing protein</fullName>
    </recommendedName>
</protein>
<dbReference type="SMART" id="SM00347">
    <property type="entry name" value="HTH_MARR"/>
    <property type="match status" value="1"/>
</dbReference>
<dbReference type="EMBL" id="AGWY01000018">
    <property type="protein sequence ID" value="EKS31863.1"/>
    <property type="molecule type" value="Genomic_DNA"/>
</dbReference>
<dbReference type="Proteomes" id="UP000001095">
    <property type="component" value="Unassembled WGS sequence"/>
</dbReference>
<evidence type="ECO:0000313" key="2">
    <source>
        <dbReference type="EMBL" id="EKS31863.1"/>
    </source>
</evidence>
<name>K8P0A5_9BRAD</name>
<organism evidence="2 3">
    <name type="scientific">Afipia clevelandensis ATCC 49720</name>
    <dbReference type="NCBI Taxonomy" id="883079"/>
    <lineage>
        <taxon>Bacteria</taxon>
        <taxon>Pseudomonadati</taxon>
        <taxon>Pseudomonadota</taxon>
        <taxon>Alphaproteobacteria</taxon>
        <taxon>Hyphomicrobiales</taxon>
        <taxon>Nitrobacteraceae</taxon>
        <taxon>Afipia</taxon>
    </lineage>
</organism>
<dbReference type="PANTHER" id="PTHR33164">
    <property type="entry name" value="TRANSCRIPTIONAL REGULATOR, MARR FAMILY"/>
    <property type="match status" value="1"/>
</dbReference>
<proteinExistence type="predicted"/>
<dbReference type="Gene3D" id="1.10.10.10">
    <property type="entry name" value="Winged helix-like DNA-binding domain superfamily/Winged helix DNA-binding domain"/>
    <property type="match status" value="1"/>
</dbReference>
<dbReference type="OrthoDB" id="9807800at2"/>
<dbReference type="AlphaFoldDB" id="K8P0A5"/>
<keyword evidence="3" id="KW-1185">Reference proteome</keyword>
<dbReference type="InterPro" id="IPR000835">
    <property type="entry name" value="HTH_MarR-typ"/>
</dbReference>
<feature type="domain" description="HTH marR-type" evidence="1">
    <location>
        <begin position="1"/>
        <end position="136"/>
    </location>
</feature>
<dbReference type="PROSITE" id="PS50995">
    <property type="entry name" value="HTH_MARR_2"/>
    <property type="match status" value="1"/>
</dbReference>
<dbReference type="InterPro" id="IPR039422">
    <property type="entry name" value="MarR/SlyA-like"/>
</dbReference>
<dbReference type="SUPFAM" id="SSF46785">
    <property type="entry name" value="Winged helix' DNA-binding domain"/>
    <property type="match status" value="1"/>
</dbReference>
<dbReference type="GO" id="GO:0003700">
    <property type="term" value="F:DNA-binding transcription factor activity"/>
    <property type="evidence" value="ECO:0007669"/>
    <property type="project" value="InterPro"/>
</dbReference>
<accession>K8P0A5</accession>
<dbReference type="Pfam" id="PF12802">
    <property type="entry name" value="MarR_2"/>
    <property type="match status" value="1"/>
</dbReference>
<dbReference type="RefSeq" id="WP_002714950.1">
    <property type="nucleotide sequence ID" value="NZ_KB375281.1"/>
</dbReference>
<dbReference type="HOGENOM" id="CLU_120009_0_0_5"/>
<comment type="caution">
    <text evidence="2">The sequence shown here is derived from an EMBL/GenBank/DDBJ whole genome shotgun (WGS) entry which is preliminary data.</text>
</comment>
<sequence length="136" mass="15115">MSKPIDYKALAEFRHQLRIFLSFSETNVRKAGLTSQQYQALLAIRGWAGKDPMHVGELARLLLIKHHTAGELVARMASRGLLRRTVDSTDNRRVLVTLTKTGAHRLEKVAAVNYKHLGTASSALSKILRLIGRTAS</sequence>
<evidence type="ECO:0000313" key="3">
    <source>
        <dbReference type="Proteomes" id="UP000001095"/>
    </source>
</evidence>
<dbReference type="InterPro" id="IPR036388">
    <property type="entry name" value="WH-like_DNA-bd_sf"/>
</dbReference>
<gene>
    <name evidence="2" type="ORF">HMPREF9696_04084</name>
</gene>
<dbReference type="PANTHER" id="PTHR33164:SF43">
    <property type="entry name" value="HTH-TYPE TRANSCRIPTIONAL REPRESSOR YETL"/>
    <property type="match status" value="1"/>
</dbReference>